<evidence type="ECO:0000256" key="7">
    <source>
        <dbReference type="SAM" id="Phobius"/>
    </source>
</evidence>
<evidence type="ECO:0000256" key="1">
    <source>
        <dbReference type="ARBA" id="ARBA00004651"/>
    </source>
</evidence>
<reference evidence="8 9" key="1">
    <citation type="submission" date="2024-06" db="EMBL/GenBank/DDBJ databases">
        <title>Genomics of switchgrass bacterial isolates.</title>
        <authorList>
            <person name="Shade A."/>
        </authorList>
    </citation>
    <scope>NUCLEOTIDE SEQUENCE [LARGE SCALE GENOMIC DNA]</scope>
    <source>
        <strain evidence="8 9">PvP084</strain>
    </source>
</reference>
<dbReference type="Pfam" id="PF00953">
    <property type="entry name" value="Glycos_transf_4"/>
    <property type="match status" value="1"/>
</dbReference>
<dbReference type="PANTHER" id="PTHR22926">
    <property type="entry name" value="PHOSPHO-N-ACETYLMURAMOYL-PENTAPEPTIDE-TRANSFERASE"/>
    <property type="match status" value="1"/>
</dbReference>
<feature type="transmembrane region" description="Helical" evidence="7">
    <location>
        <begin position="144"/>
        <end position="163"/>
    </location>
</feature>
<proteinExistence type="predicted"/>
<keyword evidence="2" id="KW-1003">Cell membrane</keyword>
<feature type="transmembrane region" description="Helical" evidence="7">
    <location>
        <begin position="322"/>
        <end position="343"/>
    </location>
</feature>
<feature type="transmembrane region" description="Helical" evidence="7">
    <location>
        <begin position="68"/>
        <end position="90"/>
    </location>
</feature>
<comment type="subcellular location">
    <subcellularLocation>
        <location evidence="1">Cell membrane</location>
        <topology evidence="1">Multi-pass membrane protein</topology>
    </subcellularLocation>
</comment>
<gene>
    <name evidence="8" type="ORF">ABIC20_000483</name>
</gene>
<evidence type="ECO:0000256" key="6">
    <source>
        <dbReference type="ARBA" id="ARBA00023136"/>
    </source>
</evidence>
<sequence length="361" mass="37149">MPPALPPALPPDMPPNLPPALTTILLLAVPLAAALSAGLILRLRPLLQRYALARPNARSSHTVPTPQGGGIAVVTALVTISGLLIAAPEIGGRPDWIWLAGGALALALLGAVDDVRPLPAALRLAVQAVVVGLLVWHLDGRLLPALPLWLERGLALLAGLWFVNLTNFMDGLDWMTVAEIVPVAGALLLIGLVGHLPPLPTLVAASLLGAVLGFAPFNRPVARLFLGDVGSLPVGLVTAWLLCQLALAGGFAAALLLPLVYLADASLTLAARAARGERVWEAHRGHYYQRATVNGLGVPGVVGRVFAVNLALAALAAATLFWPSWTVTLAASAAGLALVAALLRRFARAPAPGPAEGAAQP</sequence>
<feature type="transmembrane region" description="Helical" evidence="7">
    <location>
        <begin position="96"/>
        <end position="113"/>
    </location>
</feature>
<keyword evidence="5 7" id="KW-1133">Transmembrane helix</keyword>
<evidence type="ECO:0000313" key="8">
    <source>
        <dbReference type="EMBL" id="MET3863174.1"/>
    </source>
</evidence>
<evidence type="ECO:0000313" key="9">
    <source>
        <dbReference type="Proteomes" id="UP001549119"/>
    </source>
</evidence>
<evidence type="ECO:0000256" key="4">
    <source>
        <dbReference type="ARBA" id="ARBA00022692"/>
    </source>
</evidence>
<feature type="transmembrane region" description="Helical" evidence="7">
    <location>
        <begin position="175"/>
        <end position="193"/>
    </location>
</feature>
<dbReference type="PANTHER" id="PTHR22926:SF3">
    <property type="entry name" value="UNDECAPRENYL-PHOSPHATE ALPHA-N-ACETYLGLUCOSAMINYL 1-PHOSPHATE TRANSFERASE"/>
    <property type="match status" value="1"/>
</dbReference>
<evidence type="ECO:0000256" key="5">
    <source>
        <dbReference type="ARBA" id="ARBA00022989"/>
    </source>
</evidence>
<feature type="transmembrane region" description="Helical" evidence="7">
    <location>
        <begin position="20"/>
        <end position="41"/>
    </location>
</feature>
<feature type="transmembrane region" description="Helical" evidence="7">
    <location>
        <begin position="291"/>
        <end position="316"/>
    </location>
</feature>
<feature type="transmembrane region" description="Helical" evidence="7">
    <location>
        <begin position="248"/>
        <end position="270"/>
    </location>
</feature>
<dbReference type="CDD" id="cd06854">
    <property type="entry name" value="GT_WbpL_WbcO_like"/>
    <property type="match status" value="1"/>
</dbReference>
<dbReference type="EMBL" id="JBEPNW010000002">
    <property type="protein sequence ID" value="MET3863174.1"/>
    <property type="molecule type" value="Genomic_DNA"/>
</dbReference>
<keyword evidence="6 7" id="KW-0472">Membrane</keyword>
<accession>A0ABV2N9J9</accession>
<dbReference type="Proteomes" id="UP001549119">
    <property type="component" value="Unassembled WGS sequence"/>
</dbReference>
<dbReference type="InterPro" id="IPR000715">
    <property type="entry name" value="Glycosyl_transferase_4"/>
</dbReference>
<keyword evidence="3" id="KW-0808">Transferase</keyword>
<comment type="caution">
    <text evidence="8">The sequence shown here is derived from an EMBL/GenBank/DDBJ whole genome shotgun (WGS) entry which is preliminary data.</text>
</comment>
<organism evidence="8 9">
    <name type="scientific">Methylobacterium radiotolerans</name>
    <dbReference type="NCBI Taxonomy" id="31998"/>
    <lineage>
        <taxon>Bacteria</taxon>
        <taxon>Pseudomonadati</taxon>
        <taxon>Pseudomonadota</taxon>
        <taxon>Alphaproteobacteria</taxon>
        <taxon>Hyphomicrobiales</taxon>
        <taxon>Methylobacteriaceae</taxon>
        <taxon>Methylobacterium</taxon>
    </lineage>
</organism>
<dbReference type="RefSeq" id="WP_206614545.1">
    <property type="nucleotide sequence ID" value="NZ_JAPTHG010000029.1"/>
</dbReference>
<keyword evidence="4 7" id="KW-0812">Transmembrane</keyword>
<evidence type="ECO:0000256" key="3">
    <source>
        <dbReference type="ARBA" id="ARBA00022679"/>
    </source>
</evidence>
<name>A0ABV2N9J9_9HYPH</name>
<keyword evidence="9" id="KW-1185">Reference proteome</keyword>
<feature type="transmembrane region" description="Helical" evidence="7">
    <location>
        <begin position="120"/>
        <end position="138"/>
    </location>
</feature>
<protein>
    <submittedName>
        <fullName evidence="8">UDP-N-acetylmuramyl pentapeptide phosphotransferase/UDP-N-acetylglucosamine-1-phosphate transferase</fullName>
    </submittedName>
</protein>
<evidence type="ECO:0000256" key="2">
    <source>
        <dbReference type="ARBA" id="ARBA00022475"/>
    </source>
</evidence>